<accession>A0ACA9M609</accession>
<reference evidence="1" key="1">
    <citation type="submission" date="2021-06" db="EMBL/GenBank/DDBJ databases">
        <authorList>
            <person name="Kallberg Y."/>
            <person name="Tangrot J."/>
            <person name="Rosling A."/>
        </authorList>
    </citation>
    <scope>NUCLEOTIDE SEQUENCE</scope>
    <source>
        <strain evidence="1">IL203A</strain>
    </source>
</reference>
<feature type="non-terminal residue" evidence="1">
    <location>
        <position position="154"/>
    </location>
</feature>
<comment type="caution">
    <text evidence="1">The sequence shown here is derived from an EMBL/GenBank/DDBJ whole genome shotgun (WGS) entry which is preliminary data.</text>
</comment>
<organism evidence="1 2">
    <name type="scientific">Dentiscutata heterogama</name>
    <dbReference type="NCBI Taxonomy" id="1316150"/>
    <lineage>
        <taxon>Eukaryota</taxon>
        <taxon>Fungi</taxon>
        <taxon>Fungi incertae sedis</taxon>
        <taxon>Mucoromycota</taxon>
        <taxon>Glomeromycotina</taxon>
        <taxon>Glomeromycetes</taxon>
        <taxon>Diversisporales</taxon>
        <taxon>Gigasporaceae</taxon>
        <taxon>Dentiscutata</taxon>
    </lineage>
</organism>
<dbReference type="Proteomes" id="UP000789702">
    <property type="component" value="Unassembled WGS sequence"/>
</dbReference>
<name>A0ACA9M609_9GLOM</name>
<protein>
    <submittedName>
        <fullName evidence="1">1466_t:CDS:1</fullName>
    </submittedName>
</protein>
<sequence>MTKLFIILFVLAIVTNVHAVAVGVNNLQTRDGGDPITAVVLNETVFCSFLPRPPGQDIGISESDAVVFCSAHFVQFPNVNIFPDGFIQTMYYESGNGYVQITGLINGAVYTNPKDEGGQYDTKAPVGASCYGYDSFVNLVEPQITGKEFGHFCI</sequence>
<evidence type="ECO:0000313" key="2">
    <source>
        <dbReference type="Proteomes" id="UP000789702"/>
    </source>
</evidence>
<proteinExistence type="predicted"/>
<gene>
    <name evidence="1" type="ORF">DHETER_LOCUS5861</name>
</gene>
<keyword evidence="2" id="KW-1185">Reference proteome</keyword>
<dbReference type="EMBL" id="CAJVPU010006919">
    <property type="protein sequence ID" value="CAG8566226.1"/>
    <property type="molecule type" value="Genomic_DNA"/>
</dbReference>
<evidence type="ECO:0000313" key="1">
    <source>
        <dbReference type="EMBL" id="CAG8566226.1"/>
    </source>
</evidence>